<evidence type="ECO:0000256" key="1">
    <source>
        <dbReference type="ARBA" id="ARBA00001166"/>
    </source>
</evidence>
<keyword evidence="9" id="KW-1185">Reference proteome</keyword>
<dbReference type="InterPro" id="IPR014780">
    <property type="entry name" value="tRNA_psdUridine_synth_TruB"/>
</dbReference>
<organism evidence="8 9">
    <name type="scientific">Thielaviopsis punctulata</name>
    <dbReference type="NCBI Taxonomy" id="72032"/>
    <lineage>
        <taxon>Eukaryota</taxon>
        <taxon>Fungi</taxon>
        <taxon>Dikarya</taxon>
        <taxon>Ascomycota</taxon>
        <taxon>Pezizomycotina</taxon>
        <taxon>Sordariomycetes</taxon>
        <taxon>Hypocreomycetidae</taxon>
        <taxon>Microascales</taxon>
        <taxon>Ceratocystidaceae</taxon>
        <taxon>Thielaviopsis</taxon>
    </lineage>
</organism>
<feature type="compositionally biased region" description="Polar residues" evidence="6">
    <location>
        <begin position="290"/>
        <end position="301"/>
    </location>
</feature>
<dbReference type="Pfam" id="PF01509">
    <property type="entry name" value="TruB_N"/>
    <property type="match status" value="1"/>
</dbReference>
<dbReference type="EMBL" id="LAEV01002232">
    <property type="protein sequence ID" value="KKA26343.1"/>
    <property type="molecule type" value="Genomic_DNA"/>
</dbReference>
<evidence type="ECO:0000256" key="6">
    <source>
        <dbReference type="SAM" id="MobiDB-lite"/>
    </source>
</evidence>
<sequence>MAAQKVVDGVFAINKPLGMSSAQVLRDAQDQLNPSKMFAPWIARETQKRAAEPASERKRRRRAKREIQVKMGHGGTLDPLATGVLIVGVGNGTKFLQSFLECTKTYETVVLFGASTDTYDRTGRVLVRRPYEHITKDSVIKALDDFRGTIKQVPPLYSALKMDGKPLYEYAREGKPIPREIPSREVKIEELELLEWYEPGTHKFRWPHEQADAAETKLAQQVWKLEGQDSTPASQESQASEEETREAQALAAHEATKRRFEENVDELVRDCPSHKKRRLNKPNKVPTMSGALSGNPNNTPAENGKTENGKNENGTKKNGPSNQNSDTRRGHNLVPEVDLSQPPPWEGKGPAAARIRMTVTSGFYVRSFCHDLGIKVGSVALMSELCRSRQSDFVLNTPSVLEYTDLVKGEDVWAPKIASMLEKWDEKHSGPRAAPGKTFVGHGNGHSSDQKQQQPQPQQQQQQQQQQQPQQQQQSTEPNETVKQESEAPKPATLSATTSDANRKRVLQDDEKSWNGIED</sequence>
<keyword evidence="5" id="KW-0413">Isomerase</keyword>
<dbReference type="GO" id="GO:1990481">
    <property type="term" value="P:mRNA pseudouridine synthesis"/>
    <property type="evidence" value="ECO:0007669"/>
    <property type="project" value="TreeGrafter"/>
</dbReference>
<feature type="region of interest" description="Disordered" evidence="6">
    <location>
        <begin position="43"/>
        <end position="65"/>
    </location>
</feature>
<evidence type="ECO:0000259" key="7">
    <source>
        <dbReference type="Pfam" id="PF01509"/>
    </source>
</evidence>
<dbReference type="GO" id="GO:0003723">
    <property type="term" value="F:RNA binding"/>
    <property type="evidence" value="ECO:0007669"/>
    <property type="project" value="InterPro"/>
</dbReference>
<name>A0A0F4Z922_9PEZI</name>
<gene>
    <name evidence="8" type="ORF">TD95_005293</name>
</gene>
<dbReference type="EC" id="5.4.99.25" evidence="3"/>
<dbReference type="Gene3D" id="3.30.2350.10">
    <property type="entry name" value="Pseudouridine synthase"/>
    <property type="match status" value="1"/>
</dbReference>
<evidence type="ECO:0000256" key="2">
    <source>
        <dbReference type="ARBA" id="ARBA00008999"/>
    </source>
</evidence>
<feature type="compositionally biased region" description="Basic and acidic residues" evidence="6">
    <location>
        <begin position="254"/>
        <end position="273"/>
    </location>
</feature>
<feature type="domain" description="Pseudouridine synthase II N-terminal" evidence="7">
    <location>
        <begin position="69"/>
        <end position="202"/>
    </location>
</feature>
<dbReference type="SUPFAM" id="SSF55120">
    <property type="entry name" value="Pseudouridine synthase"/>
    <property type="match status" value="1"/>
</dbReference>
<dbReference type="OrthoDB" id="9995526at2759"/>
<feature type="compositionally biased region" description="Basic and acidic residues" evidence="6">
    <location>
        <begin position="501"/>
        <end position="513"/>
    </location>
</feature>
<protein>
    <recommendedName>
        <fullName evidence="3">tRNA pseudouridine(55) synthase</fullName>
        <ecNumber evidence="3">5.4.99.25</ecNumber>
    </recommendedName>
</protein>
<comment type="caution">
    <text evidence="8">The sequence shown here is derived from an EMBL/GenBank/DDBJ whole genome shotgun (WGS) entry which is preliminary data.</text>
</comment>
<comment type="catalytic activity">
    <reaction evidence="1">
        <text>a uridine in mRNA = a pseudouridine in mRNA</text>
        <dbReference type="Rhea" id="RHEA:56644"/>
        <dbReference type="Rhea" id="RHEA-COMP:14658"/>
        <dbReference type="Rhea" id="RHEA-COMP:14659"/>
        <dbReference type="ChEBI" id="CHEBI:65314"/>
        <dbReference type="ChEBI" id="CHEBI:65315"/>
    </reaction>
</comment>
<proteinExistence type="inferred from homology"/>
<dbReference type="HAMAP" id="MF_01080">
    <property type="entry name" value="TruB_bact"/>
    <property type="match status" value="1"/>
</dbReference>
<feature type="compositionally biased region" description="Basic and acidic residues" evidence="6">
    <location>
        <begin position="304"/>
        <end position="315"/>
    </location>
</feature>
<dbReference type="InterPro" id="IPR020103">
    <property type="entry name" value="PsdUridine_synth_cat_dom_sf"/>
</dbReference>
<evidence type="ECO:0000313" key="9">
    <source>
        <dbReference type="Proteomes" id="UP000033483"/>
    </source>
</evidence>
<feature type="compositionally biased region" description="Basic and acidic residues" evidence="6">
    <location>
        <begin position="45"/>
        <end position="56"/>
    </location>
</feature>
<dbReference type="GO" id="GO:0006400">
    <property type="term" value="P:tRNA modification"/>
    <property type="evidence" value="ECO:0007669"/>
    <property type="project" value="TreeGrafter"/>
</dbReference>
<feature type="region of interest" description="Disordered" evidence="6">
    <location>
        <begin position="227"/>
        <end position="350"/>
    </location>
</feature>
<accession>A0A0F4Z922</accession>
<keyword evidence="4" id="KW-0819">tRNA processing</keyword>
<dbReference type="AlphaFoldDB" id="A0A0F4Z922"/>
<evidence type="ECO:0000256" key="3">
    <source>
        <dbReference type="ARBA" id="ARBA00012787"/>
    </source>
</evidence>
<reference evidence="8 9" key="1">
    <citation type="submission" date="2015-03" db="EMBL/GenBank/DDBJ databases">
        <authorList>
            <person name="Radwan O."/>
            <person name="Al-Naeli F.A."/>
            <person name="Rendon G.A."/>
            <person name="Fields C."/>
        </authorList>
    </citation>
    <scope>NUCLEOTIDE SEQUENCE [LARGE SCALE GENOMIC DNA]</scope>
    <source>
        <strain evidence="8">CR-DP1</strain>
    </source>
</reference>
<evidence type="ECO:0000256" key="5">
    <source>
        <dbReference type="ARBA" id="ARBA00023235"/>
    </source>
</evidence>
<evidence type="ECO:0000256" key="4">
    <source>
        <dbReference type="ARBA" id="ARBA00022694"/>
    </source>
</evidence>
<evidence type="ECO:0000313" key="8">
    <source>
        <dbReference type="EMBL" id="KKA26343.1"/>
    </source>
</evidence>
<feature type="compositionally biased region" description="Low complexity" evidence="6">
    <location>
        <begin position="452"/>
        <end position="474"/>
    </location>
</feature>
<dbReference type="PANTHER" id="PTHR13767">
    <property type="entry name" value="TRNA-PSEUDOURIDINE SYNTHASE"/>
    <property type="match status" value="1"/>
</dbReference>
<feature type="region of interest" description="Disordered" evidence="6">
    <location>
        <begin position="424"/>
        <end position="519"/>
    </location>
</feature>
<comment type="similarity">
    <text evidence="2">Belongs to the pseudouridine synthase TruB family.</text>
</comment>
<dbReference type="InterPro" id="IPR002501">
    <property type="entry name" value="PsdUridine_synth_N"/>
</dbReference>
<dbReference type="PANTHER" id="PTHR13767:SF2">
    <property type="entry name" value="PSEUDOURIDYLATE SYNTHASE TRUB1"/>
    <property type="match status" value="1"/>
</dbReference>
<dbReference type="FunFam" id="3.30.2350.10:FF:000014">
    <property type="entry name" value="PUS4p Pseudouridine synthase"/>
    <property type="match status" value="1"/>
</dbReference>
<dbReference type="GO" id="GO:0160148">
    <property type="term" value="F:tRNA pseudouridine(55) synthase activity"/>
    <property type="evidence" value="ECO:0007669"/>
    <property type="project" value="UniProtKB-EC"/>
</dbReference>
<dbReference type="GO" id="GO:0005634">
    <property type="term" value="C:nucleus"/>
    <property type="evidence" value="ECO:0007669"/>
    <property type="project" value="TreeGrafter"/>
</dbReference>
<dbReference type="Proteomes" id="UP000033483">
    <property type="component" value="Unassembled WGS sequence"/>
</dbReference>